<reference evidence="2" key="1">
    <citation type="journal article" date="2022" name="Mol. Ecol. Resour.">
        <title>The genomes of chicory, endive, great burdock and yacon provide insights into Asteraceae palaeo-polyploidization history and plant inulin production.</title>
        <authorList>
            <person name="Fan W."/>
            <person name="Wang S."/>
            <person name="Wang H."/>
            <person name="Wang A."/>
            <person name="Jiang F."/>
            <person name="Liu H."/>
            <person name="Zhao H."/>
            <person name="Xu D."/>
            <person name="Zhang Y."/>
        </authorList>
    </citation>
    <scope>NUCLEOTIDE SEQUENCE [LARGE SCALE GENOMIC DNA]</scope>
    <source>
        <strain evidence="2">cv. Punajuju</strain>
    </source>
</reference>
<reference evidence="1 2" key="2">
    <citation type="journal article" date="2022" name="Mol. Ecol. Resour.">
        <title>The genomes of chicory, endive, great burdock and yacon provide insights into Asteraceae paleo-polyploidization history and plant inulin production.</title>
        <authorList>
            <person name="Fan W."/>
            <person name="Wang S."/>
            <person name="Wang H."/>
            <person name="Wang A."/>
            <person name="Jiang F."/>
            <person name="Liu H."/>
            <person name="Zhao H."/>
            <person name="Xu D."/>
            <person name="Zhang Y."/>
        </authorList>
    </citation>
    <scope>NUCLEOTIDE SEQUENCE [LARGE SCALE GENOMIC DNA]</scope>
    <source>
        <strain evidence="2">cv. Punajuju</strain>
        <tissue evidence="1">Leaves</tissue>
    </source>
</reference>
<comment type="caution">
    <text evidence="1">The sequence shown here is derived from an EMBL/GenBank/DDBJ whole genome shotgun (WGS) entry which is preliminary data.</text>
</comment>
<name>A0ACB9GZR1_CICIN</name>
<gene>
    <name evidence="1" type="ORF">L2E82_01218</name>
</gene>
<protein>
    <submittedName>
        <fullName evidence="1">Uncharacterized protein</fullName>
    </submittedName>
</protein>
<dbReference type="EMBL" id="CM042009">
    <property type="protein sequence ID" value="KAI3788450.1"/>
    <property type="molecule type" value="Genomic_DNA"/>
</dbReference>
<evidence type="ECO:0000313" key="1">
    <source>
        <dbReference type="EMBL" id="KAI3788450.1"/>
    </source>
</evidence>
<organism evidence="1 2">
    <name type="scientific">Cichorium intybus</name>
    <name type="common">Chicory</name>
    <dbReference type="NCBI Taxonomy" id="13427"/>
    <lineage>
        <taxon>Eukaryota</taxon>
        <taxon>Viridiplantae</taxon>
        <taxon>Streptophyta</taxon>
        <taxon>Embryophyta</taxon>
        <taxon>Tracheophyta</taxon>
        <taxon>Spermatophyta</taxon>
        <taxon>Magnoliopsida</taxon>
        <taxon>eudicotyledons</taxon>
        <taxon>Gunneridae</taxon>
        <taxon>Pentapetalae</taxon>
        <taxon>asterids</taxon>
        <taxon>campanulids</taxon>
        <taxon>Asterales</taxon>
        <taxon>Asteraceae</taxon>
        <taxon>Cichorioideae</taxon>
        <taxon>Cichorieae</taxon>
        <taxon>Cichoriinae</taxon>
        <taxon>Cichorium</taxon>
    </lineage>
</organism>
<dbReference type="Proteomes" id="UP001055811">
    <property type="component" value="Linkage Group LG01"/>
</dbReference>
<accession>A0ACB9GZR1</accession>
<evidence type="ECO:0000313" key="2">
    <source>
        <dbReference type="Proteomes" id="UP001055811"/>
    </source>
</evidence>
<keyword evidence="2" id="KW-1185">Reference proteome</keyword>
<sequence length="534" mass="61069">MKTFIFPIVLLFSLAKNSLSLPLSTESRWVVDDLNGERVKFKCVNWPAHLKPMLAEGLDKKPLSYIVNQVAFFGFNCVRLTWATNMFTRYSEKTVVQTFRDLSLTNAIKGLEMNNPQLLDLTVIDAFSVVIDVIQSYGVMVVLDNHVSEPMWCCSNTDGNGFFGDKYFDPDEWLRGLSIVGKRYRNTPMVVAMSLRNELRGPRQNVNDWYHWVRRGANTIHEANPNVLVLISGLNYDLDFSALKSEPLGLDHELSNKIVYETHRYSFTEGQRWLRRPLNEMCNNVIHDINNRVAFLATGSHPAPLFVTEFGVNLMGKRESDNVFLPCYMAYLAEMDLDWAVWALQGSYYLRQGVQNMDEQYGMLDNDWTGLRNPGFNEKLILLHQTLQVPKWRSSNYTFLFHPMTGRCIRSDYRNQIFADECHWLNGWSHGGDGTPVQLASTSLCITVAGDGLPVKLTTDCYAKQSTWNSVPRSRFQIANKDENGVDLCLDFDPNHSSSILSKKCICVEDNASTCLKNPQSQWFQFVSTNSRFI</sequence>
<proteinExistence type="predicted"/>